<sequence>MGWGKGSWGWGKGKLERSRHVSVLSCGSLSAFRIIQPRLAESSAKRPAMIQEVTSLRRPVNVASGTSQQDVPRTNRNPPT</sequence>
<feature type="region of interest" description="Disordered" evidence="1">
    <location>
        <begin position="57"/>
        <end position="80"/>
    </location>
</feature>
<organism evidence="2 3">
    <name type="scientific">Vespula squamosa</name>
    <name type="common">Southern yellow jacket</name>
    <name type="synonym">Wasp</name>
    <dbReference type="NCBI Taxonomy" id="30214"/>
    <lineage>
        <taxon>Eukaryota</taxon>
        <taxon>Metazoa</taxon>
        <taxon>Ecdysozoa</taxon>
        <taxon>Arthropoda</taxon>
        <taxon>Hexapoda</taxon>
        <taxon>Insecta</taxon>
        <taxon>Pterygota</taxon>
        <taxon>Neoptera</taxon>
        <taxon>Endopterygota</taxon>
        <taxon>Hymenoptera</taxon>
        <taxon>Apocrita</taxon>
        <taxon>Aculeata</taxon>
        <taxon>Vespoidea</taxon>
        <taxon>Vespidae</taxon>
        <taxon>Vespinae</taxon>
        <taxon>Vespula</taxon>
    </lineage>
</organism>
<protein>
    <submittedName>
        <fullName evidence="2">Uncharacterized protein</fullName>
    </submittedName>
</protein>
<dbReference type="Proteomes" id="UP001607302">
    <property type="component" value="Unassembled WGS sequence"/>
</dbReference>
<gene>
    <name evidence="2" type="ORF">V1478_013329</name>
</gene>
<evidence type="ECO:0000313" key="3">
    <source>
        <dbReference type="Proteomes" id="UP001607302"/>
    </source>
</evidence>
<feature type="compositionally biased region" description="Polar residues" evidence="1">
    <location>
        <begin position="63"/>
        <end position="80"/>
    </location>
</feature>
<evidence type="ECO:0000256" key="1">
    <source>
        <dbReference type="SAM" id="MobiDB-lite"/>
    </source>
</evidence>
<evidence type="ECO:0000313" key="2">
    <source>
        <dbReference type="EMBL" id="KAL2717629.1"/>
    </source>
</evidence>
<keyword evidence="3" id="KW-1185">Reference proteome</keyword>
<dbReference type="EMBL" id="JAUDFV010000153">
    <property type="protein sequence ID" value="KAL2717629.1"/>
    <property type="molecule type" value="Genomic_DNA"/>
</dbReference>
<accession>A0ABD2AAJ5</accession>
<comment type="caution">
    <text evidence="2">The sequence shown here is derived from an EMBL/GenBank/DDBJ whole genome shotgun (WGS) entry which is preliminary data.</text>
</comment>
<dbReference type="AlphaFoldDB" id="A0ABD2AAJ5"/>
<reference evidence="2 3" key="1">
    <citation type="journal article" date="2024" name="Ann. Entomol. Soc. Am.">
        <title>Genomic analyses of the southern and eastern yellowjacket wasps (Hymenoptera: Vespidae) reveal evolutionary signatures of social life.</title>
        <authorList>
            <person name="Catto M.A."/>
            <person name="Caine P.B."/>
            <person name="Orr S.E."/>
            <person name="Hunt B.G."/>
            <person name="Goodisman M.A.D."/>
        </authorList>
    </citation>
    <scope>NUCLEOTIDE SEQUENCE [LARGE SCALE GENOMIC DNA]</scope>
    <source>
        <strain evidence="2">233</strain>
        <tissue evidence="2">Head and thorax</tissue>
    </source>
</reference>
<proteinExistence type="predicted"/>
<name>A0ABD2AAJ5_VESSQ</name>